<comment type="caution">
    <text evidence="2">The sequence shown here is derived from an EMBL/GenBank/DDBJ whole genome shotgun (WGS) entry which is preliminary data.</text>
</comment>
<accession>A0A438CPE6</accession>
<evidence type="ECO:0000313" key="2">
    <source>
        <dbReference type="EMBL" id="RVW25058.1"/>
    </source>
</evidence>
<evidence type="ECO:0000313" key="3">
    <source>
        <dbReference type="Proteomes" id="UP000288805"/>
    </source>
</evidence>
<feature type="region of interest" description="Disordered" evidence="1">
    <location>
        <begin position="1"/>
        <end position="44"/>
    </location>
</feature>
<evidence type="ECO:0000256" key="1">
    <source>
        <dbReference type="SAM" id="MobiDB-lite"/>
    </source>
</evidence>
<sequence length="66" mass="7446">MSSRQMCGMRYGKHTPMPRMLPKSSNSRHALADEARRSGSHGILHRDARFVTRARSQLQRGMGVHG</sequence>
<reference evidence="2 3" key="1">
    <citation type="journal article" date="2018" name="PLoS Genet.">
        <title>Population sequencing reveals clonal diversity and ancestral inbreeding in the grapevine cultivar Chardonnay.</title>
        <authorList>
            <person name="Roach M.J."/>
            <person name="Johnson D.L."/>
            <person name="Bohlmann J."/>
            <person name="van Vuuren H.J."/>
            <person name="Jones S.J."/>
            <person name="Pretorius I.S."/>
            <person name="Schmidt S.A."/>
            <person name="Borneman A.R."/>
        </authorList>
    </citation>
    <scope>NUCLEOTIDE SEQUENCE [LARGE SCALE GENOMIC DNA]</scope>
    <source>
        <strain evidence="3">cv. Chardonnay</strain>
        <tissue evidence="2">Leaf</tissue>
    </source>
</reference>
<protein>
    <submittedName>
        <fullName evidence="2">Uncharacterized protein</fullName>
    </submittedName>
</protein>
<proteinExistence type="predicted"/>
<name>A0A438CPE6_VITVI</name>
<organism evidence="2 3">
    <name type="scientific">Vitis vinifera</name>
    <name type="common">Grape</name>
    <dbReference type="NCBI Taxonomy" id="29760"/>
    <lineage>
        <taxon>Eukaryota</taxon>
        <taxon>Viridiplantae</taxon>
        <taxon>Streptophyta</taxon>
        <taxon>Embryophyta</taxon>
        <taxon>Tracheophyta</taxon>
        <taxon>Spermatophyta</taxon>
        <taxon>Magnoliopsida</taxon>
        <taxon>eudicotyledons</taxon>
        <taxon>Gunneridae</taxon>
        <taxon>Pentapetalae</taxon>
        <taxon>rosids</taxon>
        <taxon>Vitales</taxon>
        <taxon>Vitaceae</taxon>
        <taxon>Viteae</taxon>
        <taxon>Vitis</taxon>
    </lineage>
</organism>
<gene>
    <name evidence="2" type="ORF">CK203_117805</name>
</gene>
<dbReference type="EMBL" id="QGNW01002142">
    <property type="protein sequence ID" value="RVW25058.1"/>
    <property type="molecule type" value="Genomic_DNA"/>
</dbReference>
<dbReference type="AlphaFoldDB" id="A0A438CPE6"/>
<dbReference type="Proteomes" id="UP000288805">
    <property type="component" value="Unassembled WGS sequence"/>
</dbReference>